<name>A0A1Y2P8P5_9FLAO</name>
<keyword evidence="2" id="KW-1185">Reference proteome</keyword>
<dbReference type="AlphaFoldDB" id="A0A1Y2P8P5"/>
<proteinExistence type="predicted"/>
<evidence type="ECO:0000313" key="1">
    <source>
        <dbReference type="EMBL" id="OSY86812.1"/>
    </source>
</evidence>
<dbReference type="STRING" id="1635173.WH52_14600"/>
<comment type="caution">
    <text evidence="1">The sequence shown here is derived from an EMBL/GenBank/DDBJ whole genome shotgun (WGS) entry which is preliminary data.</text>
</comment>
<evidence type="ECO:0000313" key="2">
    <source>
        <dbReference type="Proteomes" id="UP000194221"/>
    </source>
</evidence>
<feature type="non-terminal residue" evidence="1">
    <location>
        <position position="401"/>
    </location>
</feature>
<sequence length="401" mass="41466">MFFILIFFYKENSFSQATVTSNPTANDIAAQLQTAGIIISNPTITSGSSSQLGVFSNGTAGAALELDTGVAFTTSTITNAFSTNNLTANSDNLGISYNDIDVINIDNTANNDVVIFEFDFVAQPNYSGVLVEYQFGSDEYPDYVGSRFNDVFGFFVSDPSGSDPSIPNGVDLNSNGLYDGLEEPSLNLALVPGTTNSVSINNINGGFRGCNQDGTAADLTQTALYINNGHTGDGSTCSTNTGTKPIHVEFNGITQKFSAVINLIVGVTYHMKIAIADVGDATYDSGVFISSVGGLPIITTSNDSGSTTTLGGVAVTNVLLNDTVGGVVNPSVSNVELAQISSTNAGVSLNTATGEVIVAPGTPVGDYTLVYNVCKPSPTNCSSSSVLVSVLPVIDAVTETT</sequence>
<accession>A0A1Y2P8P5</accession>
<dbReference type="InterPro" id="IPR049804">
    <property type="entry name" value="Choice_anch_L"/>
</dbReference>
<dbReference type="InParanoid" id="A0A1Y2P8P5"/>
<protein>
    <submittedName>
        <fullName evidence="1">Uncharacterized protein</fullName>
    </submittedName>
</protein>
<gene>
    <name evidence="1" type="ORF">WH52_14600</name>
</gene>
<dbReference type="NCBIfam" id="NF038133">
    <property type="entry name" value="choice_anch_L"/>
    <property type="match status" value="1"/>
</dbReference>
<organism evidence="1 2">
    <name type="scientific">Tenacibaculum holothuriorum</name>
    <dbReference type="NCBI Taxonomy" id="1635173"/>
    <lineage>
        <taxon>Bacteria</taxon>
        <taxon>Pseudomonadati</taxon>
        <taxon>Bacteroidota</taxon>
        <taxon>Flavobacteriia</taxon>
        <taxon>Flavobacteriales</taxon>
        <taxon>Flavobacteriaceae</taxon>
        <taxon>Tenacibaculum</taxon>
    </lineage>
</organism>
<dbReference type="Proteomes" id="UP000194221">
    <property type="component" value="Unassembled WGS sequence"/>
</dbReference>
<dbReference type="EMBL" id="LAPZ01000021">
    <property type="protein sequence ID" value="OSY86812.1"/>
    <property type="molecule type" value="Genomic_DNA"/>
</dbReference>
<reference evidence="1 2" key="1">
    <citation type="submission" date="2015-03" db="EMBL/GenBank/DDBJ databases">
        <title>Genome sequence of Tenacibaculum sp. S2-2, isolated from intestinal microbiota of sea cucumber, Apostichopus japonicas.</title>
        <authorList>
            <person name="Shao Z."/>
            <person name="Wang L."/>
            <person name="Li X."/>
        </authorList>
    </citation>
    <scope>NUCLEOTIDE SEQUENCE [LARGE SCALE GENOMIC DNA]</scope>
    <source>
        <strain evidence="1 2">S2-2</strain>
    </source>
</reference>